<dbReference type="Pfam" id="PF12854">
    <property type="entry name" value="PPR_1"/>
    <property type="match status" value="2"/>
</dbReference>
<accession>A0AAD8P6M6</accession>
<feature type="repeat" description="PPR" evidence="3">
    <location>
        <begin position="484"/>
        <end position="519"/>
    </location>
</feature>
<evidence type="ECO:0000256" key="2">
    <source>
        <dbReference type="ARBA" id="ARBA00022737"/>
    </source>
</evidence>
<dbReference type="Gene3D" id="1.25.40.10">
    <property type="entry name" value="Tetratricopeptide repeat domain"/>
    <property type="match status" value="6"/>
</dbReference>
<keyword evidence="2" id="KW-0677">Repeat</keyword>
<evidence type="ECO:0008006" key="6">
    <source>
        <dbReference type="Google" id="ProtNLM"/>
    </source>
</evidence>
<dbReference type="Pfam" id="PF01535">
    <property type="entry name" value="PPR"/>
    <property type="match status" value="2"/>
</dbReference>
<feature type="repeat" description="PPR" evidence="3">
    <location>
        <begin position="625"/>
        <end position="659"/>
    </location>
</feature>
<dbReference type="PANTHER" id="PTHR47939">
    <property type="entry name" value="MEMBRANE-ASSOCIATED SALT-INDUCIBLE PROTEIN-LIKE"/>
    <property type="match status" value="1"/>
</dbReference>
<reference evidence="4" key="1">
    <citation type="journal article" date="2023" name="bioRxiv">
        <title>Improved chromosome-level genome assembly for marigold (Tagetes erecta).</title>
        <authorList>
            <person name="Jiang F."/>
            <person name="Yuan L."/>
            <person name="Wang S."/>
            <person name="Wang H."/>
            <person name="Xu D."/>
            <person name="Wang A."/>
            <person name="Fan W."/>
        </authorList>
    </citation>
    <scope>NUCLEOTIDE SEQUENCE</scope>
    <source>
        <strain evidence="4">WSJ</strain>
        <tissue evidence="4">Leaf</tissue>
    </source>
</reference>
<dbReference type="Pfam" id="PF13041">
    <property type="entry name" value="PPR_2"/>
    <property type="match status" value="4"/>
</dbReference>
<name>A0AAD8P6M6_TARER</name>
<organism evidence="4 5">
    <name type="scientific">Tagetes erecta</name>
    <name type="common">African marigold</name>
    <dbReference type="NCBI Taxonomy" id="13708"/>
    <lineage>
        <taxon>Eukaryota</taxon>
        <taxon>Viridiplantae</taxon>
        <taxon>Streptophyta</taxon>
        <taxon>Embryophyta</taxon>
        <taxon>Tracheophyta</taxon>
        <taxon>Spermatophyta</taxon>
        <taxon>Magnoliopsida</taxon>
        <taxon>eudicotyledons</taxon>
        <taxon>Gunneridae</taxon>
        <taxon>Pentapetalae</taxon>
        <taxon>asterids</taxon>
        <taxon>campanulids</taxon>
        <taxon>Asterales</taxon>
        <taxon>Asteraceae</taxon>
        <taxon>Asteroideae</taxon>
        <taxon>Heliantheae alliance</taxon>
        <taxon>Tageteae</taxon>
        <taxon>Tagetes</taxon>
    </lineage>
</organism>
<feature type="repeat" description="PPR" evidence="3">
    <location>
        <begin position="590"/>
        <end position="624"/>
    </location>
</feature>
<dbReference type="AlphaFoldDB" id="A0AAD8P6M6"/>
<evidence type="ECO:0000313" key="4">
    <source>
        <dbReference type="EMBL" id="KAK1435528.1"/>
    </source>
</evidence>
<dbReference type="Proteomes" id="UP001229421">
    <property type="component" value="Unassembled WGS sequence"/>
</dbReference>
<keyword evidence="5" id="KW-1185">Reference proteome</keyword>
<feature type="repeat" description="PPR" evidence="3">
    <location>
        <begin position="191"/>
        <end position="225"/>
    </location>
</feature>
<feature type="repeat" description="PPR" evidence="3">
    <location>
        <begin position="337"/>
        <end position="371"/>
    </location>
</feature>
<sequence>MMFSPKIQSTAKSITSHFYNHSKSALFFTLHDQQQLEETITNRSYWTKRIHKLCAIDQNVDEAIRLIDTLCIHGYTLNSFNLTTIIHALCDTNRFAEAHNRFISSLSSCSGNSYIIPDERTCNVIIARLLGWGKRPDCTLSVVRRIVEVKPNFVPSVMNFNRLIDQFCSISWVGFGHMLLFRMKSMGHCPNVVTYTTLIKGYCGIGEMGLAYKVFDEMSEWGVSPNSVTYSVLIGGVLRKRDGEVERQFLVEKLWKSMDDEVDVLVNHAAFSNVIYSFCKEGLFKLVFDVAEKVHEIKNVNKAFAYGQMIDSLCRYGRHHGASRIVYMMRKQGCVPSFVSYNSIIHGLSKTGGYLRAYQLLEQGIEFGYTPSETTYQILIERLCLEEYDLAKAKTLLDIMLNKEGIDKARIYNIYLRALCQIKNDDASTELLNTLVIMFETKCNPDVVTLNTVIKGLCKMGKVEDGVKVLDDMIQKKFNFCTPDSVTFTTIISGLLSIGRTKEALDILYKLMPEKGFHPNVITYNVVVRGLFKLNLANEAMGVFKSMVDGGVVADCTTHAIIIDGLCECNRVDEAKVFWDDVIWPSKVHDNFVYSAIVKGLCCSGKFNEACDFVYELVDCGVKLNVVSYNILIEGACKLGLKKDVYQIVGEMRRNGLAPDAVTWRIIDKLHKQSKK</sequence>
<comment type="similarity">
    <text evidence="1">Belongs to the PPR family. P subfamily.</text>
</comment>
<evidence type="ECO:0000313" key="5">
    <source>
        <dbReference type="Proteomes" id="UP001229421"/>
    </source>
</evidence>
<comment type="caution">
    <text evidence="4">The sequence shown here is derived from an EMBL/GenBank/DDBJ whole genome shotgun (WGS) entry which is preliminary data.</text>
</comment>
<dbReference type="InterPro" id="IPR002885">
    <property type="entry name" value="PPR_rpt"/>
</dbReference>
<evidence type="ECO:0000256" key="1">
    <source>
        <dbReference type="ARBA" id="ARBA00007626"/>
    </source>
</evidence>
<dbReference type="PANTHER" id="PTHR47939:SF13">
    <property type="entry name" value="OS03G0201400 PROTEIN"/>
    <property type="match status" value="1"/>
</dbReference>
<dbReference type="InterPro" id="IPR011990">
    <property type="entry name" value="TPR-like_helical_dom_sf"/>
</dbReference>
<feature type="repeat" description="PPR" evidence="3">
    <location>
        <begin position="520"/>
        <end position="554"/>
    </location>
</feature>
<dbReference type="PROSITE" id="PS51375">
    <property type="entry name" value="PPR"/>
    <property type="match status" value="8"/>
</dbReference>
<proteinExistence type="inferred from homology"/>
<evidence type="ECO:0000256" key="3">
    <source>
        <dbReference type="PROSITE-ProRule" id="PRU00708"/>
    </source>
</evidence>
<feature type="repeat" description="PPR" evidence="3">
    <location>
        <begin position="446"/>
        <end position="480"/>
    </location>
</feature>
<dbReference type="InterPro" id="IPR050667">
    <property type="entry name" value="PPR-containing_protein"/>
</dbReference>
<gene>
    <name evidence="4" type="ORF">QVD17_01293</name>
</gene>
<feature type="repeat" description="PPR" evidence="3">
    <location>
        <begin position="302"/>
        <end position="336"/>
    </location>
</feature>
<dbReference type="EMBL" id="JAUHHV010000001">
    <property type="protein sequence ID" value="KAK1435528.1"/>
    <property type="molecule type" value="Genomic_DNA"/>
</dbReference>
<dbReference type="NCBIfam" id="TIGR00756">
    <property type="entry name" value="PPR"/>
    <property type="match status" value="7"/>
</dbReference>
<protein>
    <recommendedName>
        <fullName evidence="6">Pentatricopeptide repeat-containing protein</fullName>
    </recommendedName>
</protein>